<reference evidence="4" key="1">
    <citation type="journal article" date="2019" name="Int. J. Syst. Evol. Microbiol.">
        <title>The Global Catalogue of Microorganisms (GCM) 10K type strain sequencing project: providing services to taxonomists for standard genome sequencing and annotation.</title>
        <authorList>
            <consortium name="The Broad Institute Genomics Platform"/>
            <consortium name="The Broad Institute Genome Sequencing Center for Infectious Disease"/>
            <person name="Wu L."/>
            <person name="Ma J."/>
        </authorList>
    </citation>
    <scope>NUCLEOTIDE SEQUENCE [LARGE SCALE GENOMIC DNA]</scope>
    <source>
        <strain evidence="4">CCUG 52468</strain>
    </source>
</reference>
<name>A0ABW3RLC5_9SPHI</name>
<evidence type="ECO:0000259" key="2">
    <source>
        <dbReference type="Pfam" id="PF11396"/>
    </source>
</evidence>
<comment type="caution">
    <text evidence="3">The sequence shown here is derived from an EMBL/GenBank/DDBJ whole genome shotgun (WGS) entry which is preliminary data.</text>
</comment>
<dbReference type="RefSeq" id="WP_380895796.1">
    <property type="nucleotide sequence ID" value="NZ_JBHTKY010000009.1"/>
</dbReference>
<proteinExistence type="predicted"/>
<evidence type="ECO:0000256" key="1">
    <source>
        <dbReference type="SAM" id="SignalP"/>
    </source>
</evidence>
<keyword evidence="1" id="KW-0732">Signal</keyword>
<dbReference type="EMBL" id="JBHTKY010000009">
    <property type="protein sequence ID" value="MFD1165631.1"/>
    <property type="molecule type" value="Genomic_DNA"/>
</dbReference>
<dbReference type="Gene3D" id="3.40.1420.30">
    <property type="match status" value="1"/>
</dbReference>
<organism evidence="3 4">
    <name type="scientific">Sphingobacterium daejeonense</name>
    <dbReference type="NCBI Taxonomy" id="371142"/>
    <lineage>
        <taxon>Bacteria</taxon>
        <taxon>Pseudomonadati</taxon>
        <taxon>Bacteroidota</taxon>
        <taxon>Sphingobacteriia</taxon>
        <taxon>Sphingobacteriales</taxon>
        <taxon>Sphingobacteriaceae</taxon>
        <taxon>Sphingobacterium</taxon>
    </lineage>
</organism>
<protein>
    <submittedName>
        <fullName evidence="3">PepSY-like domain-containing protein</fullName>
    </submittedName>
</protein>
<evidence type="ECO:0000313" key="3">
    <source>
        <dbReference type="EMBL" id="MFD1165631.1"/>
    </source>
</evidence>
<evidence type="ECO:0000313" key="4">
    <source>
        <dbReference type="Proteomes" id="UP001597205"/>
    </source>
</evidence>
<dbReference type="SUPFAM" id="SSF160574">
    <property type="entry name" value="BT0923-like"/>
    <property type="match status" value="1"/>
</dbReference>
<gene>
    <name evidence="3" type="ORF">ACFQ2C_08450</name>
</gene>
<dbReference type="Pfam" id="PF11396">
    <property type="entry name" value="PepSY_like"/>
    <property type="match status" value="1"/>
</dbReference>
<feature type="domain" description="Putative beta-lactamase-inhibitor-like PepSY-like" evidence="2">
    <location>
        <begin position="63"/>
        <end position="144"/>
    </location>
</feature>
<feature type="chain" id="PRO_5045379212" evidence="1">
    <location>
        <begin position="23"/>
        <end position="147"/>
    </location>
</feature>
<dbReference type="InterPro" id="IPR021533">
    <property type="entry name" value="PepSY-like"/>
</dbReference>
<keyword evidence="4" id="KW-1185">Reference proteome</keyword>
<sequence>MKNLIKAAMVVLIAGSSFQAIGQEKVIEVNNLPKAAQSFISSNYGSDKVALVKSEKELMQSIEYKVVLASGIELEFDSKGNWTEVDAKSKSVPQGIVPAKIKSYVQKSFPNNNIVQINKDSKGFEVELTNGIEVKFNKNAEFIKIDD</sequence>
<feature type="signal peptide" evidence="1">
    <location>
        <begin position="1"/>
        <end position="22"/>
    </location>
</feature>
<dbReference type="Proteomes" id="UP001597205">
    <property type="component" value="Unassembled WGS sequence"/>
</dbReference>
<accession>A0ABW3RLC5</accession>